<accession>A0AAX3E1U9</accession>
<evidence type="ECO:0000313" key="2">
    <source>
        <dbReference type="Proteomes" id="UP001163166"/>
    </source>
</evidence>
<name>A0AAX3E1U9_RHOPL</name>
<dbReference type="Proteomes" id="UP001163166">
    <property type="component" value="Chromosome"/>
</dbReference>
<proteinExistence type="predicted"/>
<protein>
    <submittedName>
        <fullName evidence="1">Uncharacterized protein</fullName>
    </submittedName>
</protein>
<evidence type="ECO:0000313" key="1">
    <source>
        <dbReference type="EMBL" id="UYO40476.1"/>
    </source>
</evidence>
<dbReference type="AlphaFoldDB" id="A0AAX3E1U9"/>
<organism evidence="1 2">
    <name type="scientific">Rhodopseudomonas palustris</name>
    <dbReference type="NCBI Taxonomy" id="1076"/>
    <lineage>
        <taxon>Bacteria</taxon>
        <taxon>Pseudomonadati</taxon>
        <taxon>Pseudomonadota</taxon>
        <taxon>Alphaproteobacteria</taxon>
        <taxon>Hyphomicrobiales</taxon>
        <taxon>Nitrobacteraceae</taxon>
        <taxon>Rhodopseudomonas</taxon>
    </lineage>
</organism>
<reference evidence="1" key="1">
    <citation type="journal article" date="2022" name="Biol. Control">
        <title>In silico genomic analysis of Rhodopseudomonas palustris strains revealed potential biocontrol agents and crop yield enhancers.</title>
        <authorList>
            <person name="Surachat K."/>
            <person name="Kantachote D."/>
            <person name="Deachamag P."/>
            <person name="Wonglapsuwan M."/>
        </authorList>
    </citation>
    <scope>NUCLEOTIDE SEQUENCE</scope>
    <source>
        <strain evidence="1">TLS06</strain>
    </source>
</reference>
<dbReference type="EMBL" id="CP076676">
    <property type="protein sequence ID" value="UYO40476.1"/>
    <property type="molecule type" value="Genomic_DNA"/>
</dbReference>
<dbReference type="RefSeq" id="WP_264075495.1">
    <property type="nucleotide sequence ID" value="NZ_CP076676.1"/>
</dbReference>
<gene>
    <name evidence="1" type="ORF">KQX62_03945</name>
</gene>
<sequence length="83" mass="9007">MRDAKAGTQARVSDRDHDLSVLDLDGNRAFSISADHSERIAAAFCFRANNAGRGRGGPLEKLATVTIVHVPIRGLQNHSGQRR</sequence>